<dbReference type="InParanoid" id="G4ZBP6"/>
<keyword evidence="2" id="KW-1185">Reference proteome</keyword>
<dbReference type="EMBL" id="JH159153">
    <property type="protein sequence ID" value="EGZ20660.1"/>
    <property type="molecule type" value="Genomic_DNA"/>
</dbReference>
<sequence length="126" mass="13519">MLQRTDFGLLTAFYFGVQGLLEISETTVGFVAHALNLQIAIMDGSMKTCSVATRCFKKIMGDVKTAPEIQHLVIEGRGDLSSLDNARVDDGAALSRGTPAANDEGDDVGGEADMVQELYAWQPPAR</sequence>
<dbReference type="GeneID" id="20645839"/>
<dbReference type="KEGG" id="psoj:PHYSODRAFT_328754"/>
<accession>G4ZBP6</accession>
<protein>
    <submittedName>
        <fullName evidence="1">Uncharacterized protein</fullName>
    </submittedName>
</protein>
<dbReference type="RefSeq" id="XP_009523377.1">
    <property type="nucleotide sequence ID" value="XM_009525082.1"/>
</dbReference>
<evidence type="ECO:0000313" key="1">
    <source>
        <dbReference type="EMBL" id="EGZ20660.1"/>
    </source>
</evidence>
<name>G4ZBP6_PHYSP</name>
<proteinExistence type="predicted"/>
<organism evidence="1 2">
    <name type="scientific">Phytophthora sojae (strain P6497)</name>
    <name type="common">Soybean stem and root rot agent</name>
    <name type="synonym">Phytophthora megasperma f. sp. glycines</name>
    <dbReference type="NCBI Taxonomy" id="1094619"/>
    <lineage>
        <taxon>Eukaryota</taxon>
        <taxon>Sar</taxon>
        <taxon>Stramenopiles</taxon>
        <taxon>Oomycota</taxon>
        <taxon>Peronosporomycetes</taxon>
        <taxon>Peronosporales</taxon>
        <taxon>Peronosporaceae</taxon>
        <taxon>Phytophthora</taxon>
    </lineage>
</organism>
<reference evidence="1 2" key="1">
    <citation type="journal article" date="2006" name="Science">
        <title>Phytophthora genome sequences uncover evolutionary origins and mechanisms of pathogenesis.</title>
        <authorList>
            <person name="Tyler B.M."/>
            <person name="Tripathy S."/>
            <person name="Zhang X."/>
            <person name="Dehal P."/>
            <person name="Jiang R.H."/>
            <person name="Aerts A."/>
            <person name="Arredondo F.D."/>
            <person name="Baxter L."/>
            <person name="Bensasson D."/>
            <person name="Beynon J.L."/>
            <person name="Chapman J."/>
            <person name="Damasceno C.M."/>
            <person name="Dorrance A.E."/>
            <person name="Dou D."/>
            <person name="Dickerman A.W."/>
            <person name="Dubchak I.L."/>
            <person name="Garbelotto M."/>
            <person name="Gijzen M."/>
            <person name="Gordon S.G."/>
            <person name="Govers F."/>
            <person name="Grunwald N.J."/>
            <person name="Huang W."/>
            <person name="Ivors K.L."/>
            <person name="Jones R.W."/>
            <person name="Kamoun S."/>
            <person name="Krampis K."/>
            <person name="Lamour K.H."/>
            <person name="Lee M.K."/>
            <person name="McDonald W.H."/>
            <person name="Medina M."/>
            <person name="Meijer H.J."/>
            <person name="Nordberg E.K."/>
            <person name="Maclean D.J."/>
            <person name="Ospina-Giraldo M.D."/>
            <person name="Morris P.F."/>
            <person name="Phuntumart V."/>
            <person name="Putnam N.H."/>
            <person name="Rash S."/>
            <person name="Rose J.K."/>
            <person name="Sakihama Y."/>
            <person name="Salamov A.A."/>
            <person name="Savidor A."/>
            <person name="Scheuring C.F."/>
            <person name="Smith B.M."/>
            <person name="Sobral B.W."/>
            <person name="Terry A."/>
            <person name="Torto-Alalibo T.A."/>
            <person name="Win J."/>
            <person name="Xu Z."/>
            <person name="Zhang H."/>
            <person name="Grigoriev I.V."/>
            <person name="Rokhsar D.S."/>
            <person name="Boore J.L."/>
        </authorList>
    </citation>
    <scope>NUCLEOTIDE SEQUENCE [LARGE SCALE GENOMIC DNA]</scope>
    <source>
        <strain evidence="1 2">P6497</strain>
    </source>
</reference>
<evidence type="ECO:0000313" key="2">
    <source>
        <dbReference type="Proteomes" id="UP000002640"/>
    </source>
</evidence>
<dbReference type="AlphaFoldDB" id="G4ZBP6"/>
<gene>
    <name evidence="1" type="ORF">PHYSODRAFT_328754</name>
</gene>
<dbReference type="Proteomes" id="UP000002640">
    <property type="component" value="Unassembled WGS sequence"/>
</dbReference>